<evidence type="ECO:0000313" key="2">
    <source>
        <dbReference type="Proteomes" id="UP001362999"/>
    </source>
</evidence>
<gene>
    <name evidence="1" type="ORF">R3P38DRAFT_3288138</name>
</gene>
<name>A0AAV9ZYI4_9AGAR</name>
<keyword evidence="2" id="KW-1185">Reference proteome</keyword>
<dbReference type="EMBL" id="JAWWNJ010000101">
    <property type="protein sequence ID" value="KAK6995729.1"/>
    <property type="molecule type" value="Genomic_DNA"/>
</dbReference>
<dbReference type="AlphaFoldDB" id="A0AAV9ZYI4"/>
<accession>A0AAV9ZYI4</accession>
<proteinExistence type="predicted"/>
<sequence length="155" mass="16701">MVWLEIFCSSACTSLVSEPTLRLRVHSAIGILSARVSSPQLLDVFSRYEYRHQQAASMVFAFVITPPFSHIDVAIHIYTLVPSRSSFNEIYAATAPHSAPLCNVPVKAARDDSSHPSSATVDTTPLPALQVLRRGVTPKASSRHVSKVGGQGDSG</sequence>
<organism evidence="1 2">
    <name type="scientific">Favolaschia claudopus</name>
    <dbReference type="NCBI Taxonomy" id="2862362"/>
    <lineage>
        <taxon>Eukaryota</taxon>
        <taxon>Fungi</taxon>
        <taxon>Dikarya</taxon>
        <taxon>Basidiomycota</taxon>
        <taxon>Agaricomycotina</taxon>
        <taxon>Agaricomycetes</taxon>
        <taxon>Agaricomycetidae</taxon>
        <taxon>Agaricales</taxon>
        <taxon>Marasmiineae</taxon>
        <taxon>Mycenaceae</taxon>
        <taxon>Favolaschia</taxon>
    </lineage>
</organism>
<dbReference type="Proteomes" id="UP001362999">
    <property type="component" value="Unassembled WGS sequence"/>
</dbReference>
<reference evidence="1 2" key="1">
    <citation type="journal article" date="2024" name="J Genomics">
        <title>Draft genome sequencing and assembly of Favolaschia claudopus CIRM-BRFM 2984 isolated from oak limbs.</title>
        <authorList>
            <person name="Navarro D."/>
            <person name="Drula E."/>
            <person name="Chaduli D."/>
            <person name="Cazenave R."/>
            <person name="Ahrendt S."/>
            <person name="Wang J."/>
            <person name="Lipzen A."/>
            <person name="Daum C."/>
            <person name="Barry K."/>
            <person name="Grigoriev I.V."/>
            <person name="Favel A."/>
            <person name="Rosso M.N."/>
            <person name="Martin F."/>
        </authorList>
    </citation>
    <scope>NUCLEOTIDE SEQUENCE [LARGE SCALE GENOMIC DNA]</scope>
    <source>
        <strain evidence="1 2">CIRM-BRFM 2984</strain>
    </source>
</reference>
<comment type="caution">
    <text evidence="1">The sequence shown here is derived from an EMBL/GenBank/DDBJ whole genome shotgun (WGS) entry which is preliminary data.</text>
</comment>
<protein>
    <submittedName>
        <fullName evidence="1">Uncharacterized protein</fullName>
    </submittedName>
</protein>
<evidence type="ECO:0000313" key="1">
    <source>
        <dbReference type="EMBL" id="KAK6995729.1"/>
    </source>
</evidence>